<dbReference type="OrthoDB" id="4187110at2"/>
<proteinExistence type="predicted"/>
<accession>A0A285TKW4</accession>
<sequence length="260" mass="28743">MSQFNVLMGKELRESWRSFKILWIPLVFILLGVSDPILNYYLMDILKAVGEMPEGFQMVMPELSPADILAASTGQFQSIGLIVLIATFVGTISRERQNGTATLLYVRPISHMALFLSKWLVACLVAVISVIAGYAASLYYTVLLYGPVQWDQFIGMLATYLLWICLIMAVTVAMSAAFKTVIAATLTIIMVIGGTIFESLIGSFLSISPWKLPSSALSLLSDYYDRTNFILNLSLSTGLLIFFIVLGIFMCQRNASTTEI</sequence>
<reference evidence="3" key="1">
    <citation type="submission" date="2017-08" db="EMBL/GenBank/DDBJ databases">
        <authorList>
            <person name="Varghese N."/>
            <person name="Submissions S."/>
        </authorList>
    </citation>
    <scope>NUCLEOTIDE SEQUENCE [LARGE SCALE GENOMIC DNA]</scope>
    <source>
        <strain evidence="3">JC22</strain>
    </source>
</reference>
<organism evidence="2 3">
    <name type="scientific">Ureibacillus xyleni</name>
    <dbReference type="NCBI Taxonomy" id="614648"/>
    <lineage>
        <taxon>Bacteria</taxon>
        <taxon>Bacillati</taxon>
        <taxon>Bacillota</taxon>
        <taxon>Bacilli</taxon>
        <taxon>Bacillales</taxon>
        <taxon>Caryophanaceae</taxon>
        <taxon>Ureibacillus</taxon>
    </lineage>
</organism>
<feature type="transmembrane region" description="Helical" evidence="1">
    <location>
        <begin position="153"/>
        <end position="174"/>
    </location>
</feature>
<feature type="transmembrane region" description="Helical" evidence="1">
    <location>
        <begin position="113"/>
        <end position="141"/>
    </location>
</feature>
<feature type="transmembrane region" description="Helical" evidence="1">
    <location>
        <begin position="21"/>
        <end position="42"/>
    </location>
</feature>
<dbReference type="PANTHER" id="PTHR43471">
    <property type="entry name" value="ABC TRANSPORTER PERMEASE"/>
    <property type="match status" value="1"/>
</dbReference>
<dbReference type="AlphaFoldDB" id="A0A285TKW4"/>
<dbReference type="EMBL" id="OBMQ01000015">
    <property type="protein sequence ID" value="SOC23165.1"/>
    <property type="molecule type" value="Genomic_DNA"/>
</dbReference>
<dbReference type="RefSeq" id="WP_097074849.1">
    <property type="nucleotide sequence ID" value="NZ_OBMQ01000015.1"/>
</dbReference>
<gene>
    <name evidence="2" type="ORF">SAMN05880501_11518</name>
</gene>
<dbReference type="GO" id="GO:0140359">
    <property type="term" value="F:ABC-type transporter activity"/>
    <property type="evidence" value="ECO:0007669"/>
    <property type="project" value="InterPro"/>
</dbReference>
<protein>
    <submittedName>
        <fullName evidence="2">ABC-2 type transport system permease protein</fullName>
    </submittedName>
</protein>
<keyword evidence="1" id="KW-1133">Transmembrane helix</keyword>
<feature type="transmembrane region" description="Helical" evidence="1">
    <location>
        <begin position="68"/>
        <end position="92"/>
    </location>
</feature>
<dbReference type="Proteomes" id="UP000219636">
    <property type="component" value="Unassembled WGS sequence"/>
</dbReference>
<keyword evidence="1" id="KW-0812">Transmembrane</keyword>
<feature type="transmembrane region" description="Helical" evidence="1">
    <location>
        <begin position="181"/>
        <end position="209"/>
    </location>
</feature>
<keyword evidence="3" id="KW-1185">Reference proteome</keyword>
<evidence type="ECO:0000313" key="2">
    <source>
        <dbReference type="EMBL" id="SOC23165.1"/>
    </source>
</evidence>
<keyword evidence="1" id="KW-0472">Membrane</keyword>
<dbReference type="Pfam" id="PF12679">
    <property type="entry name" value="ABC2_membrane_2"/>
    <property type="match status" value="1"/>
</dbReference>
<evidence type="ECO:0000313" key="3">
    <source>
        <dbReference type="Proteomes" id="UP000219636"/>
    </source>
</evidence>
<evidence type="ECO:0000256" key="1">
    <source>
        <dbReference type="SAM" id="Phobius"/>
    </source>
</evidence>
<feature type="transmembrane region" description="Helical" evidence="1">
    <location>
        <begin position="229"/>
        <end position="251"/>
    </location>
</feature>
<name>A0A285TKW4_9BACL</name>
<dbReference type="GO" id="GO:0005886">
    <property type="term" value="C:plasma membrane"/>
    <property type="evidence" value="ECO:0007669"/>
    <property type="project" value="UniProtKB-SubCell"/>
</dbReference>